<evidence type="ECO:0000256" key="5">
    <source>
        <dbReference type="ARBA" id="ARBA00050776"/>
    </source>
</evidence>
<organism evidence="8 9">
    <name type="scientific">Williamsoniiplasma luminosum</name>
    <dbReference type="NCBI Taxonomy" id="214888"/>
    <lineage>
        <taxon>Bacteria</taxon>
        <taxon>Bacillati</taxon>
        <taxon>Mycoplasmatota</taxon>
        <taxon>Mollicutes</taxon>
        <taxon>Entomoplasmatales</taxon>
        <taxon>Williamsoniiplasma</taxon>
    </lineage>
</organism>
<protein>
    <recommendedName>
        <fullName evidence="3">cysteine desulfurase</fullName>
        <ecNumber evidence="3">2.8.1.7</ecNumber>
    </recommendedName>
</protein>
<dbReference type="InterPro" id="IPR020578">
    <property type="entry name" value="Aminotrans_V_PyrdxlP_BS"/>
</dbReference>
<dbReference type="PIRSF" id="PIRSF005572">
    <property type="entry name" value="NifS"/>
    <property type="match status" value="1"/>
</dbReference>
<dbReference type="RefSeq" id="WP_025734146.1">
    <property type="nucleotide sequence ID" value="NZ_CP024963.1"/>
</dbReference>
<keyword evidence="9" id="KW-1185">Reference proteome</keyword>
<proteinExistence type="inferred from homology"/>
<dbReference type="PANTHER" id="PTHR43586">
    <property type="entry name" value="CYSTEINE DESULFURASE"/>
    <property type="match status" value="1"/>
</dbReference>
<comment type="similarity">
    <text evidence="2">Belongs to the class-V pyridoxal-phosphate-dependent aminotransferase family. Csd subfamily.</text>
</comment>
<dbReference type="AlphaFoldDB" id="A0A2K8NVC1"/>
<dbReference type="InterPro" id="IPR016454">
    <property type="entry name" value="Cysteine_dSase"/>
</dbReference>
<dbReference type="InterPro" id="IPR000192">
    <property type="entry name" value="Aminotrans_V_dom"/>
</dbReference>
<dbReference type="KEGG" id="elj:ELUMI_v1c03930"/>
<evidence type="ECO:0000256" key="2">
    <source>
        <dbReference type="ARBA" id="ARBA00010447"/>
    </source>
</evidence>
<gene>
    <name evidence="8" type="primary">sufS</name>
    <name evidence="8" type="ORF">ELUMI_v1c03930</name>
</gene>
<evidence type="ECO:0000256" key="1">
    <source>
        <dbReference type="ARBA" id="ARBA00001933"/>
    </source>
</evidence>
<dbReference type="Gene3D" id="3.90.1150.10">
    <property type="entry name" value="Aspartate Aminotransferase, domain 1"/>
    <property type="match status" value="1"/>
</dbReference>
<keyword evidence="4" id="KW-0663">Pyridoxal phosphate</keyword>
<name>A0A2K8NVC1_9MOLU</name>
<comment type="catalytic activity">
    <reaction evidence="5">
        <text>(sulfur carrier)-H + L-cysteine = (sulfur carrier)-SH + L-alanine</text>
        <dbReference type="Rhea" id="RHEA:43892"/>
        <dbReference type="Rhea" id="RHEA-COMP:14737"/>
        <dbReference type="Rhea" id="RHEA-COMP:14739"/>
        <dbReference type="ChEBI" id="CHEBI:29917"/>
        <dbReference type="ChEBI" id="CHEBI:35235"/>
        <dbReference type="ChEBI" id="CHEBI:57972"/>
        <dbReference type="ChEBI" id="CHEBI:64428"/>
        <dbReference type="EC" id="2.8.1.7"/>
    </reaction>
</comment>
<dbReference type="PANTHER" id="PTHR43586:SF8">
    <property type="entry name" value="CYSTEINE DESULFURASE 1, CHLOROPLASTIC"/>
    <property type="match status" value="1"/>
</dbReference>
<evidence type="ECO:0000259" key="7">
    <source>
        <dbReference type="Pfam" id="PF00266"/>
    </source>
</evidence>
<evidence type="ECO:0000313" key="8">
    <source>
        <dbReference type="EMBL" id="ATZ17118.1"/>
    </source>
</evidence>
<feature type="domain" description="Aminotransferase class V" evidence="7">
    <location>
        <begin position="17"/>
        <end position="392"/>
    </location>
</feature>
<reference evidence="8 9" key="1">
    <citation type="submission" date="2017-11" db="EMBL/GenBank/DDBJ databases">
        <title>Genome sequence of Entomoplasma luminosum PIMN-1 (ATCC 49195).</title>
        <authorList>
            <person name="Lo W.-S."/>
            <person name="Gasparich G.E."/>
            <person name="Kuo C.-H."/>
        </authorList>
    </citation>
    <scope>NUCLEOTIDE SEQUENCE [LARGE SCALE GENOMIC DNA]</scope>
    <source>
        <strain evidence="8 9">PIMN-1</strain>
    </source>
</reference>
<evidence type="ECO:0000313" key="9">
    <source>
        <dbReference type="Proteomes" id="UP000232063"/>
    </source>
</evidence>
<dbReference type="EC" id="2.8.1.7" evidence="3"/>
<dbReference type="InterPro" id="IPR015421">
    <property type="entry name" value="PyrdxlP-dep_Trfase_major"/>
</dbReference>
<dbReference type="Gene3D" id="3.40.640.10">
    <property type="entry name" value="Type I PLP-dependent aspartate aminotransferase-like (Major domain)"/>
    <property type="match status" value="1"/>
</dbReference>
<evidence type="ECO:0000256" key="3">
    <source>
        <dbReference type="ARBA" id="ARBA00012239"/>
    </source>
</evidence>
<comment type="cofactor">
    <cofactor evidence="1 6">
        <name>pyridoxal 5'-phosphate</name>
        <dbReference type="ChEBI" id="CHEBI:597326"/>
    </cofactor>
</comment>
<evidence type="ECO:0000256" key="4">
    <source>
        <dbReference type="ARBA" id="ARBA00022898"/>
    </source>
</evidence>
<dbReference type="InterPro" id="IPR015422">
    <property type="entry name" value="PyrdxlP-dep_Trfase_small"/>
</dbReference>
<accession>A0A2K8NVC1</accession>
<dbReference type="EMBL" id="CP024963">
    <property type="protein sequence ID" value="ATZ17118.1"/>
    <property type="molecule type" value="Genomic_DNA"/>
</dbReference>
<dbReference type="InterPro" id="IPR015424">
    <property type="entry name" value="PyrdxlP-dep_Trfase"/>
</dbReference>
<dbReference type="GO" id="GO:0031071">
    <property type="term" value="F:cysteine desulfurase activity"/>
    <property type="evidence" value="ECO:0007669"/>
    <property type="project" value="UniProtKB-EC"/>
</dbReference>
<dbReference type="PROSITE" id="PS00595">
    <property type="entry name" value="AA_TRANSFER_CLASS_5"/>
    <property type="match status" value="1"/>
</dbReference>
<dbReference type="Pfam" id="PF00266">
    <property type="entry name" value="Aminotran_5"/>
    <property type="match status" value="1"/>
</dbReference>
<dbReference type="SUPFAM" id="SSF53383">
    <property type="entry name" value="PLP-dependent transferases"/>
    <property type="match status" value="1"/>
</dbReference>
<dbReference type="OrthoDB" id="9804366at2"/>
<dbReference type="Proteomes" id="UP000232063">
    <property type="component" value="Chromosome"/>
</dbReference>
<sequence length="408" mass="45276">MLDKKNFPVLRNNPRLIYLDSASTTLKPDLVIAAEAEFLTKNGANPHTDAFENALLASEMIESTRKTIANFIGVENVQEIVFTTGATMSINQITHGLKHLIQPGDEILVTDLEHAANLLPWIVLAKETGALIKTLSLNPQTMGIDLFKLKRSITDKTKIVTFAHATNTIGYLNDVGLISLEIKQINPNVIICVDAAQSIGHTEVKIDQWAIDFLAFSAHKIYGPFGIGVLWGKMKLLKQMPPLIYGGGMSSYIAEDYSGYELTAVPHKFEAGTPNLSAIQSFQKAVQWVSEIGMNKIQTYEQELKTYAIAQINKLNLAKKITFYNLNNHAPILTFNVNGWNAQDVANYLDVKHNIAVRTGEHCARLTGKMFAKNSIRASFGIYTTKSDIDLLLNALTKEDEFLDVFFT</sequence>
<evidence type="ECO:0000256" key="6">
    <source>
        <dbReference type="RuleBase" id="RU004504"/>
    </source>
</evidence>